<proteinExistence type="predicted"/>
<reference evidence="1 2" key="1">
    <citation type="journal article" date="2011" name="MBio">
        <title>Evidence of a dominant lineage of Vibrio cholerae-specific lytic bacteriophages shed by cholera patients over a 10-year period in Dhaka, Bangladesh.</title>
        <authorList>
            <person name="Seed K.D."/>
            <person name="Bodi K.L."/>
            <person name="Kropinski A.M."/>
            <person name="Ackermann H.W."/>
            <person name="Calderwood S.B."/>
            <person name="Qadri F."/>
            <person name="Camilli A."/>
        </authorList>
    </citation>
    <scope>NUCLEOTIDE SEQUENCE [LARGE SCALE GENOMIC DNA]</scope>
</reference>
<evidence type="ECO:0000313" key="2">
    <source>
        <dbReference type="Proteomes" id="UP000007502"/>
    </source>
</evidence>
<dbReference type="KEGG" id="vg:10228508"/>
<dbReference type="Proteomes" id="UP000007502">
    <property type="component" value="Segment"/>
</dbReference>
<name>F1D151_9CAUD</name>
<sequence>MSNVDKIIYELTNDWDAIVSVLKGNKRIVFINEVEYEFTSDEQLEDFYKAFKHMNKYLA</sequence>
<dbReference type="EMBL" id="HQ641347">
    <property type="protein sequence ID" value="ADX87845.1"/>
    <property type="molecule type" value="Genomic_DNA"/>
</dbReference>
<dbReference type="RefSeq" id="YP_004250970.1">
    <property type="nucleotide sequence ID" value="NC_015157.1"/>
</dbReference>
<dbReference type="GeneID" id="10228508"/>
<gene>
    <name evidence="1" type="primary">ORF29</name>
</gene>
<keyword evidence="2" id="KW-1185">Reference proteome</keyword>
<evidence type="ECO:0000313" key="1">
    <source>
        <dbReference type="EMBL" id="ADX87845.1"/>
    </source>
</evidence>
<organism evidence="1 2">
    <name type="scientific">Vibrio phage ICP1</name>
    <dbReference type="NCBI Taxonomy" id="979525"/>
    <lineage>
        <taxon>Viruses</taxon>
        <taxon>Duplodnaviria</taxon>
        <taxon>Heunggongvirae</taxon>
        <taxon>Uroviricota</taxon>
        <taxon>Caudoviricetes</taxon>
        <taxon>Mohonavirus</taxon>
        <taxon>Mohonavirus ICP1</taxon>
    </lineage>
</organism>
<accession>F1D151</accession>
<protein>
    <submittedName>
        <fullName evidence="1">Uncharacterized protein ORF29</fullName>
    </submittedName>
</protein>